<dbReference type="InterPro" id="IPR003029">
    <property type="entry name" value="S1_domain"/>
</dbReference>
<dbReference type="InterPro" id="IPR004476">
    <property type="entry name" value="RNase_II/RNase_R"/>
</dbReference>
<dbReference type="Gene3D" id="2.40.50.140">
    <property type="entry name" value="Nucleic acid-binding proteins"/>
    <property type="match status" value="2"/>
</dbReference>
<dbReference type="InterPro" id="IPR001900">
    <property type="entry name" value="RNase_II/R"/>
</dbReference>
<evidence type="ECO:0000256" key="6">
    <source>
        <dbReference type="ARBA" id="ARBA00022839"/>
    </source>
</evidence>
<dbReference type="InterPro" id="IPR050180">
    <property type="entry name" value="RNR_Ribonuclease"/>
</dbReference>
<name>A0AAE3SF95_9BACT</name>
<comment type="subcellular location">
    <subcellularLocation>
        <location evidence="2 8">Cytoplasm</location>
    </subcellularLocation>
</comment>
<organism evidence="10 11">
    <name type="scientific">Plebeiibacterium sediminum</name>
    <dbReference type="NCBI Taxonomy" id="2992112"/>
    <lineage>
        <taxon>Bacteria</taxon>
        <taxon>Pseudomonadati</taxon>
        <taxon>Bacteroidota</taxon>
        <taxon>Bacteroidia</taxon>
        <taxon>Marinilabiliales</taxon>
        <taxon>Marinilabiliaceae</taxon>
        <taxon>Plebeiibacterium</taxon>
    </lineage>
</organism>
<dbReference type="Pfam" id="PF00773">
    <property type="entry name" value="RNB"/>
    <property type="match status" value="1"/>
</dbReference>
<keyword evidence="3 8" id="KW-0963">Cytoplasm</keyword>
<accession>A0AAE3SF95</accession>
<dbReference type="GO" id="GO:0006402">
    <property type="term" value="P:mRNA catabolic process"/>
    <property type="evidence" value="ECO:0007669"/>
    <property type="project" value="TreeGrafter"/>
</dbReference>
<dbReference type="PROSITE" id="PS01175">
    <property type="entry name" value="RIBONUCLEASE_II"/>
    <property type="match status" value="1"/>
</dbReference>
<comment type="function">
    <text evidence="8">3'-5' exoribonuclease that releases 5'-nucleoside monophosphates and is involved in maturation of structured RNAs.</text>
</comment>
<evidence type="ECO:0000256" key="2">
    <source>
        <dbReference type="ARBA" id="ARBA00004496"/>
    </source>
</evidence>
<keyword evidence="11" id="KW-1185">Reference proteome</keyword>
<keyword evidence="6 8" id="KW-0269">Exonuclease</keyword>
<dbReference type="InterPro" id="IPR012340">
    <property type="entry name" value="NA-bd_OB-fold"/>
</dbReference>
<dbReference type="PROSITE" id="PS50126">
    <property type="entry name" value="S1"/>
    <property type="match status" value="1"/>
</dbReference>
<dbReference type="HAMAP" id="MF_01895">
    <property type="entry name" value="RNase_R"/>
    <property type="match status" value="1"/>
</dbReference>
<feature type="domain" description="S1 motif" evidence="9">
    <location>
        <begin position="638"/>
        <end position="719"/>
    </location>
</feature>
<dbReference type="InterPro" id="IPR022966">
    <property type="entry name" value="RNase_II/R_CS"/>
</dbReference>
<dbReference type="PANTHER" id="PTHR23355">
    <property type="entry name" value="RIBONUCLEASE"/>
    <property type="match status" value="1"/>
</dbReference>
<reference evidence="10" key="1">
    <citation type="submission" date="2022-10" db="EMBL/GenBank/DDBJ databases">
        <authorList>
            <person name="Yu W.X."/>
        </authorList>
    </citation>
    <scope>NUCLEOTIDE SEQUENCE</scope>
    <source>
        <strain evidence="10">AAT</strain>
    </source>
</reference>
<dbReference type="NCBIfam" id="TIGR02063">
    <property type="entry name" value="RNase_R"/>
    <property type="match status" value="1"/>
</dbReference>
<evidence type="ECO:0000259" key="9">
    <source>
        <dbReference type="PROSITE" id="PS50126"/>
    </source>
</evidence>
<dbReference type="AlphaFoldDB" id="A0AAE3SF95"/>
<evidence type="ECO:0000256" key="7">
    <source>
        <dbReference type="ARBA" id="ARBA00022884"/>
    </source>
</evidence>
<dbReference type="GO" id="GO:0008859">
    <property type="term" value="F:exoribonuclease II activity"/>
    <property type="evidence" value="ECO:0007669"/>
    <property type="project" value="UniProtKB-UniRule"/>
</dbReference>
<evidence type="ECO:0000256" key="3">
    <source>
        <dbReference type="ARBA" id="ARBA00022490"/>
    </source>
</evidence>
<dbReference type="Pfam" id="PF08206">
    <property type="entry name" value="OB_RNB"/>
    <property type="match status" value="1"/>
</dbReference>
<dbReference type="SMART" id="SM00955">
    <property type="entry name" value="RNB"/>
    <property type="match status" value="1"/>
</dbReference>
<dbReference type="EMBL" id="JAPDPJ010000025">
    <property type="protein sequence ID" value="MCW3787198.1"/>
    <property type="molecule type" value="Genomic_DNA"/>
</dbReference>
<comment type="caution">
    <text evidence="10">The sequence shown here is derived from an EMBL/GenBank/DDBJ whole genome shotgun (WGS) entry which is preliminary data.</text>
</comment>
<evidence type="ECO:0000256" key="1">
    <source>
        <dbReference type="ARBA" id="ARBA00001849"/>
    </source>
</evidence>
<evidence type="ECO:0000313" key="11">
    <source>
        <dbReference type="Proteomes" id="UP001209229"/>
    </source>
</evidence>
<dbReference type="SUPFAM" id="SSF50249">
    <property type="entry name" value="Nucleic acid-binding proteins"/>
    <property type="match status" value="4"/>
</dbReference>
<dbReference type="GO" id="GO:0005829">
    <property type="term" value="C:cytosol"/>
    <property type="evidence" value="ECO:0007669"/>
    <property type="project" value="TreeGrafter"/>
</dbReference>
<evidence type="ECO:0000256" key="5">
    <source>
        <dbReference type="ARBA" id="ARBA00022801"/>
    </source>
</evidence>
<dbReference type="CDD" id="cd04471">
    <property type="entry name" value="S1_RNase_R"/>
    <property type="match status" value="1"/>
</dbReference>
<dbReference type="Pfam" id="PF17876">
    <property type="entry name" value="CSD2"/>
    <property type="match status" value="1"/>
</dbReference>
<dbReference type="GO" id="GO:0003723">
    <property type="term" value="F:RNA binding"/>
    <property type="evidence" value="ECO:0007669"/>
    <property type="project" value="UniProtKB-UniRule"/>
</dbReference>
<keyword evidence="7 8" id="KW-0694">RNA-binding</keyword>
<protein>
    <recommendedName>
        <fullName evidence="8">Ribonuclease R</fullName>
        <shortName evidence="8">RNase R</shortName>
        <ecNumber evidence="8">3.1.13.1</ecNumber>
    </recommendedName>
</protein>
<keyword evidence="4 8" id="KW-0540">Nuclease</keyword>
<evidence type="ECO:0000256" key="8">
    <source>
        <dbReference type="HAMAP-Rule" id="MF_01895"/>
    </source>
</evidence>
<comment type="catalytic activity">
    <reaction evidence="1 8">
        <text>Exonucleolytic cleavage in the 3'- to 5'-direction to yield nucleoside 5'-phosphates.</text>
        <dbReference type="EC" id="3.1.13.1"/>
    </reaction>
</comment>
<comment type="similarity">
    <text evidence="8">Belongs to the RNR ribonuclease family. RNase R subfamily.</text>
</comment>
<dbReference type="InterPro" id="IPR011805">
    <property type="entry name" value="RNase_R"/>
</dbReference>
<dbReference type="PANTHER" id="PTHR23355:SF9">
    <property type="entry name" value="DIS3-LIKE EXONUCLEASE 2"/>
    <property type="match status" value="1"/>
</dbReference>
<keyword evidence="5 8" id="KW-0378">Hydrolase</keyword>
<dbReference type="SMART" id="SM00316">
    <property type="entry name" value="S1"/>
    <property type="match status" value="1"/>
</dbReference>
<proteinExistence type="inferred from homology"/>
<dbReference type="Pfam" id="PF00575">
    <property type="entry name" value="S1"/>
    <property type="match status" value="1"/>
</dbReference>
<evidence type="ECO:0000256" key="4">
    <source>
        <dbReference type="ARBA" id="ARBA00022722"/>
    </source>
</evidence>
<dbReference type="NCBIfam" id="TIGR00358">
    <property type="entry name" value="3_prime_RNase"/>
    <property type="match status" value="1"/>
</dbReference>
<dbReference type="EC" id="3.1.13.1" evidence="8"/>
<sequence>MSGKKNKSKKRSRGLKKHEIAGLVQGVFSNNPKRTYNYKQISDLLGLRKNALKQTVVEILYEFLESGFLTEVSRGKFKLLSRGAYMEGTVDATSSGAAYIVPSDGNGDDIFVSQQNLKNALNGDLVKILIFAKKRGRSLEGEVIEVLERKRETFVGRIEMSKNFAFLVTDKKVMFRDMFIPLEKLNGAKNGQLAIGKITDWHDYTKNPFAEIVDVLGDVGENNAEIHAILAEFDLPYEYPHHVIEAAEEIPEKISAEEIKKRRDFRAVTTFTIDPKDAKDFDDALSIQKLDNGNWEVGVHIADVTHYVTPKSIIDKEGFDRATSVYLVDRVVPMLPERLSNGICSLRPNEEKLCFSVVFELDDEANLIDTWYGKTVIYSDRRFTYEEAQEIIETENGDFKEEVLALDRLAKKLRKNRFDHGAISFERIEVKFDIDEKGKPLSVFFKESKDANKLIEEFMLLANKRVAEFIGKKEVTQGKGGKPKTFVYRVHDNPDPEKFENFAKFVRRFGYEAMPVGEEKISSSINRLLKQVEGKKEQNIIETLAIRTMAKASYSSNNVGHYGLAFKHYTHFTSPIRRYPDMMVHRLLESYLDGGRSANATKIEEDCKHCSKMELVASEAERASIKFKQVEFMKEHVGKEFTGVISGVTEWGFYVELDENKCEGMVSIRNLDDDFYRFDEDNYCIIGRKFKKKYQLGDAVKVIVAKANLIKKQLDFELIDDMKV</sequence>
<dbReference type="InterPro" id="IPR013223">
    <property type="entry name" value="RNase_B_OB_dom"/>
</dbReference>
<evidence type="ECO:0000313" key="10">
    <source>
        <dbReference type="EMBL" id="MCW3787198.1"/>
    </source>
</evidence>
<dbReference type="Proteomes" id="UP001209229">
    <property type="component" value="Unassembled WGS sequence"/>
</dbReference>
<gene>
    <name evidence="8 10" type="primary">rnr</name>
    <name evidence="10" type="ORF">OM075_12005</name>
</gene>
<dbReference type="InterPro" id="IPR040476">
    <property type="entry name" value="CSD2"/>
</dbReference>
<dbReference type="RefSeq" id="WP_301190762.1">
    <property type="nucleotide sequence ID" value="NZ_JAPDPJ010000025.1"/>
</dbReference>